<organism evidence="2 3">
    <name type="scientific">Aliarcobacter vitoriensis</name>
    <dbReference type="NCBI Taxonomy" id="2011099"/>
    <lineage>
        <taxon>Bacteria</taxon>
        <taxon>Pseudomonadati</taxon>
        <taxon>Campylobacterota</taxon>
        <taxon>Epsilonproteobacteria</taxon>
        <taxon>Campylobacterales</taxon>
        <taxon>Arcobacteraceae</taxon>
        <taxon>Aliarcobacter</taxon>
    </lineage>
</organism>
<keyword evidence="1" id="KW-1133">Transmembrane helix</keyword>
<comment type="caution">
    <text evidence="2">The sequence shown here is derived from an EMBL/GenBank/DDBJ whole genome shotgun (WGS) entry which is preliminary data.</text>
</comment>
<reference evidence="2 3" key="1">
    <citation type="submission" date="2017-10" db="EMBL/GenBank/DDBJ databases">
        <title>Genomics of the genus Arcobacter.</title>
        <authorList>
            <person name="Perez-Cataluna A."/>
            <person name="Figueras M.J."/>
        </authorList>
    </citation>
    <scope>NUCLEOTIDE SEQUENCE [LARGE SCALE GENOMIC DNA]</scope>
    <source>
        <strain evidence="2 3">CECT 9230</strain>
    </source>
</reference>
<proteinExistence type="predicted"/>
<dbReference type="Proteomes" id="UP000252669">
    <property type="component" value="Unassembled WGS sequence"/>
</dbReference>
<accession>A0A366MUJ0</accession>
<protein>
    <recommendedName>
        <fullName evidence="4">Double Cache domain-containing protein</fullName>
    </recommendedName>
</protein>
<sequence>MPKSSTFLFIVIIIFLITIFASYKLLLININDNHQKNQQIAFYEIQKGTSYFLTKLLYKFSNQKEELIKKHKEVLAYLKNKSSDINLIEIYEKINQDVANKPYNIYITDENLVIKNSTYLTDVNFDLSFAKEYFEEHKQNNIIGASLPIFEIYSSKFFSYTDSYLDDKRVLQVSFTYEELEKDLKNLQDLISQNPNIKSSDAFIFSKDYVGDFMFKSLKSYKKDLVAIQKRISDGKKLA</sequence>
<keyword evidence="1" id="KW-0812">Transmembrane</keyword>
<dbReference type="EMBL" id="PDKB01000008">
    <property type="protein sequence ID" value="RBQ29062.1"/>
    <property type="molecule type" value="Genomic_DNA"/>
</dbReference>
<name>A0A366MUJ0_9BACT</name>
<evidence type="ECO:0000256" key="1">
    <source>
        <dbReference type="SAM" id="Phobius"/>
    </source>
</evidence>
<evidence type="ECO:0000313" key="3">
    <source>
        <dbReference type="Proteomes" id="UP000252669"/>
    </source>
</evidence>
<feature type="transmembrane region" description="Helical" evidence="1">
    <location>
        <begin position="6"/>
        <end position="26"/>
    </location>
</feature>
<gene>
    <name evidence="2" type="ORF">CRU91_05625</name>
</gene>
<evidence type="ECO:0000313" key="2">
    <source>
        <dbReference type="EMBL" id="RBQ29062.1"/>
    </source>
</evidence>
<keyword evidence="3" id="KW-1185">Reference proteome</keyword>
<evidence type="ECO:0008006" key="4">
    <source>
        <dbReference type="Google" id="ProtNLM"/>
    </source>
</evidence>
<keyword evidence="1" id="KW-0472">Membrane</keyword>
<dbReference type="RefSeq" id="WP_113894245.1">
    <property type="nucleotide sequence ID" value="NZ_JANJGA010000009.1"/>
</dbReference>
<dbReference type="AlphaFoldDB" id="A0A366MUJ0"/>